<evidence type="ECO:0000313" key="3">
    <source>
        <dbReference type="Proteomes" id="UP000182057"/>
    </source>
</evidence>
<protein>
    <submittedName>
        <fullName evidence="2">FemAB family protein</fullName>
    </submittedName>
</protein>
<feature type="domain" description="BioF2-like acetyltransferase" evidence="1">
    <location>
        <begin position="147"/>
        <end position="285"/>
    </location>
</feature>
<dbReference type="InterPro" id="IPR038740">
    <property type="entry name" value="BioF2-like_GNAT_dom"/>
</dbReference>
<dbReference type="AlphaFoldDB" id="A0A1D3UTG5"/>
<dbReference type="RefSeq" id="WP_074450108.1">
    <property type="nucleotide sequence ID" value="NZ_FMMM01000070.1"/>
</dbReference>
<dbReference type="Proteomes" id="UP000182057">
    <property type="component" value="Unassembled WGS sequence"/>
</dbReference>
<name>A0A1D3UTG5_TANFO</name>
<accession>A0A1D3UTG5</accession>
<evidence type="ECO:0000313" key="2">
    <source>
        <dbReference type="EMBL" id="SCQ23534.1"/>
    </source>
</evidence>
<gene>
    <name evidence="2" type="ORF">TFUB20_02095</name>
</gene>
<sequence length="317" mass="36824">MSRKEIYRTLCRTEENLPVFSRDWWLDAVCGEKQWDVLVIEEKGRVVATMPLYIPTGGVVSMPCYTQALGPWFAPLSHDTKYTTALGYRQALASQLTEQLKAYRSFLQNFSYEITDWLPFYWEGYTQTTRYTYLLKNIGEADQLLSRMSRNIRRNIVKAKEHHGITVKTGIPTEAFLTIQQKTFERQGTVNRQDPNVLKRLIEVCRQRGQGEIFGGYDNDGQLHAAAFIVWQKNSAYYIAGGGDPLLRHSGAHGLVLWEAIRHTAQYTDTFDFEGSMLRGVERFFREFGAIQTPYFTIYRGKRSWIDRIKIKWAQTR</sequence>
<dbReference type="InterPro" id="IPR016181">
    <property type="entry name" value="Acyl_CoA_acyltransferase"/>
</dbReference>
<dbReference type="Gene3D" id="3.40.630.30">
    <property type="match status" value="1"/>
</dbReference>
<dbReference type="OrthoDB" id="1113003at2"/>
<dbReference type="SUPFAM" id="SSF55729">
    <property type="entry name" value="Acyl-CoA N-acyltransferases (Nat)"/>
    <property type="match status" value="1"/>
</dbReference>
<dbReference type="InterPro" id="IPR050644">
    <property type="entry name" value="PG_Glycine_Bridge_Synth"/>
</dbReference>
<reference evidence="2 3" key="1">
    <citation type="submission" date="2016-09" db="EMBL/GenBank/DDBJ databases">
        <authorList>
            <person name="Capua I."/>
            <person name="De Benedictis P."/>
            <person name="Joannis T."/>
            <person name="Lombin L.H."/>
            <person name="Cattoli G."/>
        </authorList>
    </citation>
    <scope>NUCLEOTIDE SEQUENCE [LARGE SCALE GENOMIC DNA]</scope>
    <source>
        <strain evidence="2 3">UB20</strain>
    </source>
</reference>
<evidence type="ECO:0000259" key="1">
    <source>
        <dbReference type="Pfam" id="PF13480"/>
    </source>
</evidence>
<proteinExistence type="predicted"/>
<dbReference type="PANTHER" id="PTHR36174:SF1">
    <property type="entry name" value="LIPID II:GLYCINE GLYCYLTRANSFERASE"/>
    <property type="match status" value="1"/>
</dbReference>
<organism evidence="2 3">
    <name type="scientific">Tannerella forsythia</name>
    <name type="common">Bacteroides forsythus</name>
    <dbReference type="NCBI Taxonomy" id="28112"/>
    <lineage>
        <taxon>Bacteria</taxon>
        <taxon>Pseudomonadati</taxon>
        <taxon>Bacteroidota</taxon>
        <taxon>Bacteroidia</taxon>
        <taxon>Bacteroidales</taxon>
        <taxon>Tannerellaceae</taxon>
        <taxon>Tannerella</taxon>
    </lineage>
</organism>
<dbReference type="Pfam" id="PF13480">
    <property type="entry name" value="Acetyltransf_6"/>
    <property type="match status" value="1"/>
</dbReference>
<dbReference type="EMBL" id="FMMM01000070">
    <property type="protein sequence ID" value="SCQ23534.1"/>
    <property type="molecule type" value="Genomic_DNA"/>
</dbReference>
<dbReference type="PANTHER" id="PTHR36174">
    <property type="entry name" value="LIPID II:GLYCINE GLYCYLTRANSFERASE"/>
    <property type="match status" value="1"/>
</dbReference>